<evidence type="ECO:0000256" key="3">
    <source>
        <dbReference type="ARBA" id="ARBA00022827"/>
    </source>
</evidence>
<feature type="domain" description="ERV/ALR sulfhydryl oxidase" evidence="7">
    <location>
        <begin position="54"/>
        <end position="155"/>
    </location>
</feature>
<sequence>MRKERILVKVFLGIVILWCVLTGYKMIRRRYSDVNDRRLHSAKDSDSFYSMPKTKEERKAELGRGTWALIHTIAAKYPPDAGREHQGNLIKFIDLLTKLFPCDECRSHFKKLVDTFPPKVSSREEFAGWACQAHNIVNKRLGKQEFNCSRLDDRWDCGCK</sequence>
<keyword evidence="6" id="KW-0812">Transmembrane</keyword>
<evidence type="ECO:0000256" key="1">
    <source>
        <dbReference type="ARBA" id="ARBA00001974"/>
    </source>
</evidence>
<gene>
    <name evidence="8" type="ORF">NEQG_00418</name>
</gene>
<dbReference type="HOGENOM" id="CLU_070631_2_2_1"/>
<dbReference type="FunCoup" id="I3EKA1">
    <property type="interactions" value="47"/>
</dbReference>
<evidence type="ECO:0000313" key="8">
    <source>
        <dbReference type="EMBL" id="EIJ89648.1"/>
    </source>
</evidence>
<protein>
    <recommendedName>
        <fullName evidence="6">Sulfhydryl oxidase</fullName>
        <ecNumber evidence="6">1.8.3.2</ecNumber>
    </recommendedName>
</protein>
<evidence type="ECO:0000256" key="6">
    <source>
        <dbReference type="RuleBase" id="RU371123"/>
    </source>
</evidence>
<dbReference type="VEuPathDB" id="MicrosporidiaDB:NEQG_00418"/>
<dbReference type="GO" id="GO:0050660">
    <property type="term" value="F:flavin adenine dinucleotide binding"/>
    <property type="evidence" value="ECO:0007669"/>
    <property type="project" value="TreeGrafter"/>
</dbReference>
<dbReference type="AlphaFoldDB" id="I3EKA1"/>
<evidence type="ECO:0000256" key="5">
    <source>
        <dbReference type="ARBA" id="ARBA00023157"/>
    </source>
</evidence>
<dbReference type="PROSITE" id="PS51324">
    <property type="entry name" value="ERV_ALR"/>
    <property type="match status" value="1"/>
</dbReference>
<dbReference type="InterPro" id="IPR036774">
    <property type="entry name" value="ERV/ALR_sulphydryl_oxid_sf"/>
</dbReference>
<organism evidence="8 9">
    <name type="scientific">Nematocida parisii (strain ERTm3)</name>
    <name type="common">Nematode killer fungus</name>
    <dbReference type="NCBI Taxonomy" id="935791"/>
    <lineage>
        <taxon>Eukaryota</taxon>
        <taxon>Fungi</taxon>
        <taxon>Fungi incertae sedis</taxon>
        <taxon>Microsporidia</taxon>
        <taxon>Nematocida</taxon>
    </lineage>
</organism>
<dbReference type="EMBL" id="GL870876">
    <property type="protein sequence ID" value="EIJ89648.1"/>
    <property type="molecule type" value="Genomic_DNA"/>
</dbReference>
<name>I3EKA1_NEMP3</name>
<dbReference type="Pfam" id="PF04777">
    <property type="entry name" value="Evr1_Alr"/>
    <property type="match status" value="1"/>
</dbReference>
<comment type="cofactor">
    <cofactor evidence="1 6">
        <name>FAD</name>
        <dbReference type="ChEBI" id="CHEBI:57692"/>
    </cofactor>
</comment>
<dbReference type="GO" id="GO:0005739">
    <property type="term" value="C:mitochondrion"/>
    <property type="evidence" value="ECO:0007669"/>
    <property type="project" value="TreeGrafter"/>
</dbReference>
<dbReference type="STRING" id="935791.I3EKA1"/>
<dbReference type="OrthoDB" id="59470at2759"/>
<dbReference type="FunFam" id="1.20.120.310:FF:000002">
    <property type="entry name" value="Sulfhydryl oxidase"/>
    <property type="match status" value="1"/>
</dbReference>
<keyword evidence="3 6" id="KW-0274">FAD</keyword>
<reference evidence="8" key="1">
    <citation type="submission" date="2011-01" db="EMBL/GenBank/DDBJ databases">
        <title>The Genome Sequence of Nematocida parisii strain ERTm3.</title>
        <authorList>
            <consortium name="The Broad Institute Genome Sequencing Platform"/>
            <consortium name="The Broad Institute Genome Sequencing Center for Infectious Disease"/>
            <person name="Cuomo C."/>
            <person name="Troemel E."/>
            <person name="Young S.K."/>
            <person name="Zeng Q."/>
            <person name="Gargeya S."/>
            <person name="Fitzgerald M."/>
            <person name="Haas B."/>
            <person name="Abouelleil A."/>
            <person name="Alvarado L."/>
            <person name="Arachchi H.M."/>
            <person name="Berlin A."/>
            <person name="Chapman S.B."/>
            <person name="Gearin G."/>
            <person name="Goldberg J."/>
            <person name="Griggs A."/>
            <person name="Gujja S."/>
            <person name="Hansen M."/>
            <person name="Heiman D."/>
            <person name="Howarth C."/>
            <person name="Larimer J."/>
            <person name="Lui A."/>
            <person name="MacDonald P.J.P."/>
            <person name="McCowen C."/>
            <person name="Montmayeur A."/>
            <person name="Murphy C."/>
            <person name="Neiman D."/>
            <person name="Pearson M."/>
            <person name="Priest M."/>
            <person name="Roberts A."/>
            <person name="Saif S."/>
            <person name="Shea T."/>
            <person name="Sisk P."/>
            <person name="Stolte C."/>
            <person name="Sykes S."/>
            <person name="Wortman J."/>
            <person name="Nusbaum C."/>
            <person name="Birren B."/>
        </authorList>
    </citation>
    <scope>NUCLEOTIDE SEQUENCE</scope>
    <source>
        <strain evidence="8">ERTm3</strain>
    </source>
</reference>
<accession>I3EKA1</accession>
<keyword evidence="5" id="KW-1015">Disulfide bond</keyword>
<dbReference type="Proteomes" id="UP000002872">
    <property type="component" value="Unassembled WGS sequence"/>
</dbReference>
<dbReference type="GO" id="GO:0016971">
    <property type="term" value="F:flavin-dependent sulfhydryl oxidase activity"/>
    <property type="evidence" value="ECO:0007669"/>
    <property type="project" value="InterPro"/>
</dbReference>
<dbReference type="PANTHER" id="PTHR12645">
    <property type="entry name" value="ALR/ERV"/>
    <property type="match status" value="1"/>
</dbReference>
<evidence type="ECO:0000259" key="7">
    <source>
        <dbReference type="PROSITE" id="PS51324"/>
    </source>
</evidence>
<dbReference type="PANTHER" id="PTHR12645:SF1">
    <property type="entry name" value="FAD-LINKED SULFHYDRYL OXIDASE ERV2"/>
    <property type="match status" value="1"/>
</dbReference>
<proteinExistence type="predicted"/>
<dbReference type="Gene3D" id="1.20.120.310">
    <property type="entry name" value="ERV/ALR sulfhydryl oxidase domain"/>
    <property type="match status" value="1"/>
</dbReference>
<keyword evidence="4 6" id="KW-0560">Oxidoreductase</keyword>
<keyword evidence="6" id="KW-0472">Membrane</keyword>
<dbReference type="InterPro" id="IPR039799">
    <property type="entry name" value="ALR/ERV"/>
</dbReference>
<keyword evidence="6" id="KW-1133">Transmembrane helix</keyword>
<comment type="catalytic activity">
    <reaction evidence="6">
        <text>2 R'C(R)SH + O2 = R'C(R)S-S(R)CR' + H2O2</text>
        <dbReference type="Rhea" id="RHEA:17357"/>
        <dbReference type="ChEBI" id="CHEBI:15379"/>
        <dbReference type="ChEBI" id="CHEBI:16240"/>
        <dbReference type="ChEBI" id="CHEBI:16520"/>
        <dbReference type="ChEBI" id="CHEBI:17412"/>
        <dbReference type="EC" id="1.8.3.2"/>
    </reaction>
</comment>
<keyword evidence="9" id="KW-1185">Reference proteome</keyword>
<feature type="transmembrane region" description="Helical" evidence="6">
    <location>
        <begin position="6"/>
        <end position="27"/>
    </location>
</feature>
<dbReference type="SUPFAM" id="SSF69000">
    <property type="entry name" value="FAD-dependent thiol oxidase"/>
    <property type="match status" value="1"/>
</dbReference>
<dbReference type="OMA" id="FALWMCQ"/>
<evidence type="ECO:0000313" key="9">
    <source>
        <dbReference type="Proteomes" id="UP000002872"/>
    </source>
</evidence>
<dbReference type="EC" id="1.8.3.2" evidence="6"/>
<keyword evidence="2 6" id="KW-0285">Flavoprotein</keyword>
<dbReference type="InParanoid" id="I3EKA1"/>
<evidence type="ECO:0000256" key="4">
    <source>
        <dbReference type="ARBA" id="ARBA00023002"/>
    </source>
</evidence>
<evidence type="ECO:0000256" key="2">
    <source>
        <dbReference type="ARBA" id="ARBA00022630"/>
    </source>
</evidence>
<dbReference type="InterPro" id="IPR017905">
    <property type="entry name" value="ERV/ALR_sulphydryl_oxidase"/>
</dbReference>